<evidence type="ECO:0000313" key="2">
    <source>
        <dbReference type="EMBL" id="EOY07266.1"/>
    </source>
</evidence>
<dbReference type="AlphaFoldDB" id="A0A061ER01"/>
<sequence length="132" mass="14102">MKTAGAEPSRAEMDPPRCGTLLKGGDEGSDGGNGDGGRVVVVVVEPPSHHGFKEGEGAAEESIYGTPCKMEEMLMIFHTKLLRNPFPTGICRLGEGFLTLARSPPSTSPTCPLRSLYLTHTLAFASFFHLIL</sequence>
<protein>
    <submittedName>
        <fullName evidence="2">Uncharacterized protein</fullName>
    </submittedName>
</protein>
<keyword evidence="3" id="KW-1185">Reference proteome</keyword>
<proteinExistence type="predicted"/>
<gene>
    <name evidence="2" type="ORF">TCM_021729</name>
</gene>
<dbReference type="Proteomes" id="UP000026915">
    <property type="component" value="Chromosome 5"/>
</dbReference>
<dbReference type="InParanoid" id="A0A061ER01"/>
<dbReference type="EMBL" id="CM001883">
    <property type="protein sequence ID" value="EOY07266.1"/>
    <property type="molecule type" value="Genomic_DNA"/>
</dbReference>
<organism evidence="2 3">
    <name type="scientific">Theobroma cacao</name>
    <name type="common">Cacao</name>
    <name type="synonym">Cocoa</name>
    <dbReference type="NCBI Taxonomy" id="3641"/>
    <lineage>
        <taxon>Eukaryota</taxon>
        <taxon>Viridiplantae</taxon>
        <taxon>Streptophyta</taxon>
        <taxon>Embryophyta</taxon>
        <taxon>Tracheophyta</taxon>
        <taxon>Spermatophyta</taxon>
        <taxon>Magnoliopsida</taxon>
        <taxon>eudicotyledons</taxon>
        <taxon>Gunneridae</taxon>
        <taxon>Pentapetalae</taxon>
        <taxon>rosids</taxon>
        <taxon>malvids</taxon>
        <taxon>Malvales</taxon>
        <taxon>Malvaceae</taxon>
        <taxon>Byttnerioideae</taxon>
        <taxon>Theobroma</taxon>
    </lineage>
</organism>
<accession>A0A061ER01</accession>
<evidence type="ECO:0000313" key="3">
    <source>
        <dbReference type="Proteomes" id="UP000026915"/>
    </source>
</evidence>
<dbReference type="HOGENOM" id="CLU_1920893_0_0_1"/>
<feature type="region of interest" description="Disordered" evidence="1">
    <location>
        <begin position="1"/>
        <end position="37"/>
    </location>
</feature>
<dbReference type="Gramene" id="EOY07266">
    <property type="protein sequence ID" value="EOY07266"/>
    <property type="gene ID" value="TCM_021729"/>
</dbReference>
<name>A0A061ER01_THECC</name>
<evidence type="ECO:0000256" key="1">
    <source>
        <dbReference type="SAM" id="MobiDB-lite"/>
    </source>
</evidence>
<reference evidence="2 3" key="1">
    <citation type="journal article" date="2013" name="Genome Biol.">
        <title>The genome sequence of the most widely cultivated cacao type and its use to identify candidate genes regulating pod color.</title>
        <authorList>
            <person name="Motamayor J.C."/>
            <person name="Mockaitis K."/>
            <person name="Schmutz J."/>
            <person name="Haiminen N."/>
            <person name="Iii D.L."/>
            <person name="Cornejo O."/>
            <person name="Findley S.D."/>
            <person name="Zheng P."/>
            <person name="Utro F."/>
            <person name="Royaert S."/>
            <person name="Saski C."/>
            <person name="Jenkins J."/>
            <person name="Podicheti R."/>
            <person name="Zhao M."/>
            <person name="Scheffler B.E."/>
            <person name="Stack J.C."/>
            <person name="Feltus F.A."/>
            <person name="Mustiga G.M."/>
            <person name="Amores F."/>
            <person name="Phillips W."/>
            <person name="Marelli J.P."/>
            <person name="May G.D."/>
            <person name="Shapiro H."/>
            <person name="Ma J."/>
            <person name="Bustamante C.D."/>
            <person name="Schnell R.J."/>
            <person name="Main D."/>
            <person name="Gilbert D."/>
            <person name="Parida L."/>
            <person name="Kuhn D.N."/>
        </authorList>
    </citation>
    <scope>NUCLEOTIDE SEQUENCE [LARGE SCALE GENOMIC DNA]</scope>
    <source>
        <strain evidence="3">cv. Matina 1-6</strain>
    </source>
</reference>